<evidence type="ECO:0000313" key="1">
    <source>
        <dbReference type="EMBL" id="MEQ2238895.1"/>
    </source>
</evidence>
<sequence>MWFPVLSACLRGRAVSKSGFVVASLCPKHREANVSHFSHSAGRCSQTCQALIYRKHGDPSRVVEANFAI</sequence>
<evidence type="ECO:0008006" key="3">
    <source>
        <dbReference type="Google" id="ProtNLM"/>
    </source>
</evidence>
<protein>
    <recommendedName>
        <fullName evidence="3">Secreted protein</fullName>
    </recommendedName>
</protein>
<evidence type="ECO:0000313" key="2">
    <source>
        <dbReference type="Proteomes" id="UP001482620"/>
    </source>
</evidence>
<proteinExistence type="predicted"/>
<organism evidence="1 2">
    <name type="scientific">Ilyodon furcidens</name>
    <name type="common">goldbreast splitfin</name>
    <dbReference type="NCBI Taxonomy" id="33524"/>
    <lineage>
        <taxon>Eukaryota</taxon>
        <taxon>Metazoa</taxon>
        <taxon>Chordata</taxon>
        <taxon>Craniata</taxon>
        <taxon>Vertebrata</taxon>
        <taxon>Euteleostomi</taxon>
        <taxon>Actinopterygii</taxon>
        <taxon>Neopterygii</taxon>
        <taxon>Teleostei</taxon>
        <taxon>Neoteleostei</taxon>
        <taxon>Acanthomorphata</taxon>
        <taxon>Ovalentaria</taxon>
        <taxon>Atherinomorphae</taxon>
        <taxon>Cyprinodontiformes</taxon>
        <taxon>Goodeidae</taxon>
        <taxon>Ilyodon</taxon>
    </lineage>
</organism>
<keyword evidence="2" id="KW-1185">Reference proteome</keyword>
<accession>A0ABV0U2Z5</accession>
<reference evidence="1 2" key="1">
    <citation type="submission" date="2021-06" db="EMBL/GenBank/DDBJ databases">
        <authorList>
            <person name="Palmer J.M."/>
        </authorList>
    </citation>
    <scope>NUCLEOTIDE SEQUENCE [LARGE SCALE GENOMIC DNA]</scope>
    <source>
        <strain evidence="2">if_2019</strain>
        <tissue evidence="1">Muscle</tissue>
    </source>
</reference>
<gene>
    <name evidence="1" type="ORF">ILYODFUR_037987</name>
</gene>
<dbReference type="Proteomes" id="UP001482620">
    <property type="component" value="Unassembled WGS sequence"/>
</dbReference>
<comment type="caution">
    <text evidence="1">The sequence shown here is derived from an EMBL/GenBank/DDBJ whole genome shotgun (WGS) entry which is preliminary data.</text>
</comment>
<dbReference type="EMBL" id="JAHRIQ010055245">
    <property type="protein sequence ID" value="MEQ2238895.1"/>
    <property type="molecule type" value="Genomic_DNA"/>
</dbReference>
<name>A0ABV0U2Z5_9TELE</name>